<feature type="non-terminal residue" evidence="1">
    <location>
        <position position="1"/>
    </location>
</feature>
<keyword evidence="2" id="KW-1185">Reference proteome</keyword>
<sequence>LAYVKDDLRFQALKFDSTYDDMKRNFLDMAYKGILKPSEKISKIVAPKKSGFIKRVRKLFRK</sequence>
<name>A0A8J2J9J2_9HEXA</name>
<evidence type="ECO:0000313" key="1">
    <source>
        <dbReference type="EMBL" id="CAG7675391.1"/>
    </source>
</evidence>
<dbReference type="Proteomes" id="UP000708208">
    <property type="component" value="Unassembled WGS sequence"/>
</dbReference>
<reference evidence="1" key="1">
    <citation type="submission" date="2021-06" db="EMBL/GenBank/DDBJ databases">
        <authorList>
            <person name="Hodson N. C."/>
            <person name="Mongue J. A."/>
            <person name="Jaron S. K."/>
        </authorList>
    </citation>
    <scope>NUCLEOTIDE SEQUENCE</scope>
</reference>
<dbReference type="EMBL" id="CAJVCH010013476">
    <property type="protein sequence ID" value="CAG7675391.1"/>
    <property type="molecule type" value="Genomic_DNA"/>
</dbReference>
<dbReference type="AlphaFoldDB" id="A0A8J2J9J2"/>
<evidence type="ECO:0000313" key="2">
    <source>
        <dbReference type="Proteomes" id="UP000708208"/>
    </source>
</evidence>
<comment type="caution">
    <text evidence="1">The sequence shown here is derived from an EMBL/GenBank/DDBJ whole genome shotgun (WGS) entry which is preliminary data.</text>
</comment>
<organism evidence="1 2">
    <name type="scientific">Allacma fusca</name>
    <dbReference type="NCBI Taxonomy" id="39272"/>
    <lineage>
        <taxon>Eukaryota</taxon>
        <taxon>Metazoa</taxon>
        <taxon>Ecdysozoa</taxon>
        <taxon>Arthropoda</taxon>
        <taxon>Hexapoda</taxon>
        <taxon>Collembola</taxon>
        <taxon>Symphypleona</taxon>
        <taxon>Sminthuridae</taxon>
        <taxon>Allacma</taxon>
    </lineage>
</organism>
<gene>
    <name evidence="1" type="ORF">AFUS01_LOCUS2365</name>
</gene>
<proteinExistence type="predicted"/>
<accession>A0A8J2J9J2</accession>
<protein>
    <submittedName>
        <fullName evidence="1">Uncharacterized protein</fullName>
    </submittedName>
</protein>